<dbReference type="Pfam" id="PF03098">
    <property type="entry name" value="An_peroxidase"/>
    <property type="match status" value="2"/>
</dbReference>
<evidence type="ECO:0000256" key="4">
    <source>
        <dbReference type="ARBA" id="ARBA00023004"/>
    </source>
</evidence>
<feature type="region of interest" description="Disordered" evidence="6">
    <location>
        <begin position="1"/>
        <end position="25"/>
    </location>
</feature>
<dbReference type="PANTHER" id="PTHR11903:SF37">
    <property type="entry name" value="PSI-PRODUCING OXYGENASE A"/>
    <property type="match status" value="1"/>
</dbReference>
<evidence type="ECO:0008006" key="9">
    <source>
        <dbReference type="Google" id="ProtNLM"/>
    </source>
</evidence>
<keyword evidence="2" id="KW-0223">Dioxygenase</keyword>
<comment type="caution">
    <text evidence="7">The sequence shown here is derived from an EMBL/GenBank/DDBJ whole genome shotgun (WGS) entry which is preliminary data.</text>
</comment>
<dbReference type="GO" id="GO:0006979">
    <property type="term" value="P:response to oxidative stress"/>
    <property type="evidence" value="ECO:0007669"/>
    <property type="project" value="InterPro"/>
</dbReference>
<protein>
    <recommendedName>
        <fullName evidence="9">Heme peroxidase</fullName>
    </recommendedName>
</protein>
<accession>A0A9P6NYE5</accession>
<dbReference type="GO" id="GO:0051213">
    <property type="term" value="F:dioxygenase activity"/>
    <property type="evidence" value="ECO:0007669"/>
    <property type="project" value="UniProtKB-KW"/>
</dbReference>
<dbReference type="GO" id="GO:0004601">
    <property type="term" value="F:peroxidase activity"/>
    <property type="evidence" value="ECO:0007669"/>
    <property type="project" value="InterPro"/>
</dbReference>
<dbReference type="GO" id="GO:0046872">
    <property type="term" value="F:metal ion binding"/>
    <property type="evidence" value="ECO:0007669"/>
    <property type="project" value="UniProtKB-KW"/>
</dbReference>
<keyword evidence="3" id="KW-0560">Oxidoreductase</keyword>
<evidence type="ECO:0000256" key="6">
    <source>
        <dbReference type="SAM" id="MobiDB-lite"/>
    </source>
</evidence>
<sequence length="1193" mass="133310">MNSTNHHHPRLFDRHAARPRPEEGLIQSGGYTHLVQIGSAADLPTLSDSQLWRKASQLQETVGTVAEYLFTKSNDPSGLTEYDEATVTDSKNPTPLAYLGVQQLLAGRIPYNLKMIRNLLSSVGKPMDDRKLQLEDVVGWLATAGKKRHDGPNKLVNDVQGQFISLLWNDLSHPPTVDLNPKHRFRTPDGRDNNIAGFPLFGAANQAYSRSVKPVHQVAPYVAEVEEMFDAILRRPPGYQGFTPHPAGISSLLVAFASIIVHDIFWTNGGSEVLGSGSDINSARHQESKKKESTGSARWQNLTSSYLSLDPLYGVSAAEQETVRDREQLGRGLLYNDSFASQRLLIMPPASCTLLVLFSRNHNRIARKILELNERGTWKKDLSGMSPEQLGQQDDEIFGTARHVNCGYYVGIILHDYLQSILNTVQADSDWMLDPRATVKNLLGSTPKAIGNSVSVEFNLLYRWHAPISWTQTQWIENRISRALPSRRWEDLNGDLFQKSFDILKKELNAQPGSEPKNWKLAKYEVEFTGQGPPELNDQGFYERDPETGKFRDEDLARTLKDSTYEVAGAFGARQVPTVMRWMECQAMRTSRDEWKVCSLNEFRAFLGLKEFETFLEWNADPSVAKAMQDLVGHPSNIPLHVGLHGEEAKEPRLGSGLCPNYTISRAILSDAVALVRGDRFYTDSATADTMTDWGFQDCQSDFRNGAYGGMLEKLIRNNLPDQYAFNDCALLFPFLVPHRSYSYMQGISPQKALDYAFQPPPQPSLGFKQVQRGGETWIYELSDTPKVEIERMRILFGLPRMNSNIKIVYDAVKQVISEQDASPIQVFIRSRIEQCSVKRSPTSCDETVDIARDVCSPLVTGFLAHIFGLVETGLHSQQLLLCALSDIYRYLTESPQITFKLRGAARVAASGLIFQIKYHIQACAAVRSVTGFIKKGASILSVGVLDVLEDSIKTLSGKPSIKHSHADTKAFYKALKAKNDAQTTPLSTEELAADCLRAVATLAYTIVNGTAHALDHLLPSSTVKSEENVKLRETLQSALEKYDANSPHGEEMYLKHALEGARLAHWIPDLRGLVVKTENQERQKDRPIGITDGEFRLDRDPSEYSRLLDVEGNCLPIFAKLVPKMIYEVFSLSKVRRSPGRQGELSKILITGMTASIPTMHLRYDGTRTQKETPKLANKNGNLRGKKANGCI</sequence>
<dbReference type="Proteomes" id="UP000886653">
    <property type="component" value="Unassembled WGS sequence"/>
</dbReference>
<evidence type="ECO:0000256" key="5">
    <source>
        <dbReference type="PIRSR" id="PIRSR619791-2"/>
    </source>
</evidence>
<dbReference type="GO" id="GO:0020037">
    <property type="term" value="F:heme binding"/>
    <property type="evidence" value="ECO:0007669"/>
    <property type="project" value="InterPro"/>
</dbReference>
<keyword evidence="8" id="KW-1185">Reference proteome</keyword>
<evidence type="ECO:0000313" key="8">
    <source>
        <dbReference type="Proteomes" id="UP000886653"/>
    </source>
</evidence>
<gene>
    <name evidence="7" type="ORF">CROQUDRAFT_56657</name>
</gene>
<proteinExistence type="predicted"/>
<keyword evidence="5" id="KW-0349">Heme</keyword>
<evidence type="ECO:0000256" key="1">
    <source>
        <dbReference type="ARBA" id="ARBA00022723"/>
    </source>
</evidence>
<evidence type="ECO:0000256" key="2">
    <source>
        <dbReference type="ARBA" id="ARBA00022964"/>
    </source>
</evidence>
<feature type="binding site" description="axial binding residue" evidence="5">
    <location>
        <position position="465"/>
    </location>
    <ligand>
        <name>heme b</name>
        <dbReference type="ChEBI" id="CHEBI:60344"/>
    </ligand>
    <ligandPart>
        <name>Fe</name>
        <dbReference type="ChEBI" id="CHEBI:18248"/>
    </ligandPart>
</feature>
<dbReference type="InterPro" id="IPR037120">
    <property type="entry name" value="Haem_peroxidase_sf_animal"/>
</dbReference>
<keyword evidence="1 5" id="KW-0479">Metal-binding</keyword>
<dbReference type="PROSITE" id="PS50292">
    <property type="entry name" value="PEROXIDASE_3"/>
    <property type="match status" value="1"/>
</dbReference>
<dbReference type="SUPFAM" id="SSF48113">
    <property type="entry name" value="Heme-dependent peroxidases"/>
    <property type="match status" value="1"/>
</dbReference>
<name>A0A9P6NYE5_9BASI</name>
<evidence type="ECO:0000256" key="3">
    <source>
        <dbReference type="ARBA" id="ARBA00023002"/>
    </source>
</evidence>
<reference evidence="7" key="1">
    <citation type="submission" date="2013-11" db="EMBL/GenBank/DDBJ databases">
        <title>Genome sequence of the fusiform rust pathogen reveals effectors for host alternation and coevolution with pine.</title>
        <authorList>
            <consortium name="DOE Joint Genome Institute"/>
            <person name="Smith K."/>
            <person name="Pendleton A."/>
            <person name="Kubisiak T."/>
            <person name="Anderson C."/>
            <person name="Salamov A."/>
            <person name="Aerts A."/>
            <person name="Riley R."/>
            <person name="Clum A."/>
            <person name="Lindquist E."/>
            <person name="Ence D."/>
            <person name="Campbell M."/>
            <person name="Kronenberg Z."/>
            <person name="Feau N."/>
            <person name="Dhillon B."/>
            <person name="Hamelin R."/>
            <person name="Burleigh J."/>
            <person name="Smith J."/>
            <person name="Yandell M."/>
            <person name="Nelson C."/>
            <person name="Grigoriev I."/>
            <person name="Davis J."/>
        </authorList>
    </citation>
    <scope>NUCLEOTIDE SEQUENCE</scope>
    <source>
        <strain evidence="7">G11</strain>
    </source>
</reference>
<dbReference type="InterPro" id="IPR010255">
    <property type="entry name" value="Haem_peroxidase_sf"/>
</dbReference>
<dbReference type="OrthoDB" id="823504at2759"/>
<dbReference type="AlphaFoldDB" id="A0A9P6NYE5"/>
<dbReference type="InterPro" id="IPR050783">
    <property type="entry name" value="Oxylipin_biosynth_metab"/>
</dbReference>
<keyword evidence="4 5" id="KW-0408">Iron</keyword>
<feature type="region of interest" description="Disordered" evidence="6">
    <location>
        <begin position="1173"/>
        <end position="1193"/>
    </location>
</feature>
<evidence type="ECO:0000313" key="7">
    <source>
        <dbReference type="EMBL" id="KAG0151771.1"/>
    </source>
</evidence>
<dbReference type="GO" id="GO:0006631">
    <property type="term" value="P:fatty acid metabolic process"/>
    <property type="evidence" value="ECO:0007669"/>
    <property type="project" value="UniProtKB-ARBA"/>
</dbReference>
<dbReference type="InterPro" id="IPR019791">
    <property type="entry name" value="Haem_peroxidase_animal"/>
</dbReference>
<feature type="compositionally biased region" description="Basic and acidic residues" evidence="6">
    <location>
        <begin position="10"/>
        <end position="23"/>
    </location>
</feature>
<organism evidence="7 8">
    <name type="scientific">Cronartium quercuum f. sp. fusiforme G11</name>
    <dbReference type="NCBI Taxonomy" id="708437"/>
    <lineage>
        <taxon>Eukaryota</taxon>
        <taxon>Fungi</taxon>
        <taxon>Dikarya</taxon>
        <taxon>Basidiomycota</taxon>
        <taxon>Pucciniomycotina</taxon>
        <taxon>Pucciniomycetes</taxon>
        <taxon>Pucciniales</taxon>
        <taxon>Coleosporiaceae</taxon>
        <taxon>Cronartium</taxon>
    </lineage>
</organism>
<dbReference type="Gene3D" id="1.10.640.10">
    <property type="entry name" value="Haem peroxidase domain superfamily, animal type"/>
    <property type="match status" value="1"/>
</dbReference>
<dbReference type="PANTHER" id="PTHR11903">
    <property type="entry name" value="PROSTAGLANDIN G/H SYNTHASE"/>
    <property type="match status" value="1"/>
</dbReference>
<dbReference type="EMBL" id="MU167211">
    <property type="protein sequence ID" value="KAG0151771.1"/>
    <property type="molecule type" value="Genomic_DNA"/>
</dbReference>